<evidence type="ECO:0000256" key="2">
    <source>
        <dbReference type="ARBA" id="ARBA00007132"/>
    </source>
</evidence>
<dbReference type="Proteomes" id="UP000028924">
    <property type="component" value="Unassembled WGS sequence"/>
</dbReference>
<evidence type="ECO:0000256" key="3">
    <source>
        <dbReference type="ARBA" id="ARBA00022763"/>
    </source>
</evidence>
<dbReference type="PANTHER" id="PTHR13152:SF0">
    <property type="entry name" value="GENERAL TRANSCRIPTION FACTOR IIH SUBUNIT 4"/>
    <property type="match status" value="1"/>
</dbReference>
<keyword evidence="4 8" id="KW-0805">Transcription regulation</keyword>
<dbReference type="RefSeq" id="XP_011397993.1">
    <property type="nucleotide sequence ID" value="XM_011399691.1"/>
</dbReference>
<dbReference type="AlphaFoldDB" id="A0A087SHA1"/>
<keyword evidence="3 8" id="KW-0227">DNA damage</keyword>
<dbReference type="PANTHER" id="PTHR13152">
    <property type="entry name" value="TFIIH, POLYPEPTIDE 4"/>
    <property type="match status" value="1"/>
</dbReference>
<reference evidence="10 11" key="1">
    <citation type="journal article" date="2014" name="BMC Genomics">
        <title>Oil accumulation mechanisms of the oleaginous microalga Chlorella protothecoides revealed through its genome, transcriptomes, and proteomes.</title>
        <authorList>
            <person name="Gao C."/>
            <person name="Wang Y."/>
            <person name="Shen Y."/>
            <person name="Yan D."/>
            <person name="He X."/>
            <person name="Dai J."/>
            <person name="Wu Q."/>
        </authorList>
    </citation>
    <scope>NUCLEOTIDE SEQUENCE [LARGE SCALE GENOMIC DNA]</scope>
    <source>
        <strain evidence="10 11">0710</strain>
    </source>
</reference>
<evidence type="ECO:0000259" key="9">
    <source>
        <dbReference type="Pfam" id="PF18307"/>
    </source>
</evidence>
<organism evidence="10 11">
    <name type="scientific">Auxenochlorella protothecoides</name>
    <name type="common">Green microalga</name>
    <name type="synonym">Chlorella protothecoides</name>
    <dbReference type="NCBI Taxonomy" id="3075"/>
    <lineage>
        <taxon>Eukaryota</taxon>
        <taxon>Viridiplantae</taxon>
        <taxon>Chlorophyta</taxon>
        <taxon>core chlorophytes</taxon>
        <taxon>Trebouxiophyceae</taxon>
        <taxon>Chlorellales</taxon>
        <taxon>Chlorellaceae</taxon>
        <taxon>Auxenochlorella</taxon>
    </lineage>
</organism>
<dbReference type="STRING" id="3075.A0A087SHA1"/>
<accession>A0A087SHA1</accession>
<dbReference type="KEGG" id="apro:F751_1984"/>
<sequence length="397" mass="44063">MDIIEYLESLPTVKVAPLYTSSIICRVILQHLPPLAAQYVARLLLVPEGTSEALISSWPTREAATAHEVALETLVRLNLFQGYRDKLGQQLYRLHDAFRDHICASGSARTLDVPGLLVALGLMSNDGPHHQPRITEAGFKYLLLDTFQQLWTLLRQYAAQVEGTEASLAVVLEFLLQLGSLGCRPLVLQELPPVEQGLALDMCQLGLLMPSQHGTTRLLLATPLARVLAEGGTQPSGTRGFVIVETNFRVYAYTSSAVQQAILQFFVRCDVLLPNLFVGSITRESVLEALESGATGDQIVAYLRQHAHPRVEARVPTVPGVVTDQIRLWDKELRRLQATRSVLYSNFESADLFRRFAEAVRHLAVYVGQEKQQVVVPAEHHEHCKAEIKALKLELGI</sequence>
<protein>
    <recommendedName>
        <fullName evidence="8">RNA polymerase II transcription factor B subunit 2</fullName>
    </recommendedName>
</protein>
<dbReference type="Pfam" id="PF03849">
    <property type="entry name" value="Tfb2"/>
    <property type="match status" value="2"/>
</dbReference>
<keyword evidence="7 8" id="KW-0539">Nucleus</keyword>
<evidence type="ECO:0000256" key="1">
    <source>
        <dbReference type="ARBA" id="ARBA00004123"/>
    </source>
</evidence>
<evidence type="ECO:0000256" key="7">
    <source>
        <dbReference type="ARBA" id="ARBA00023242"/>
    </source>
</evidence>
<dbReference type="OrthoDB" id="364513at2759"/>
<evidence type="ECO:0000256" key="4">
    <source>
        <dbReference type="ARBA" id="ARBA00023015"/>
    </source>
</evidence>
<evidence type="ECO:0000313" key="10">
    <source>
        <dbReference type="EMBL" id="KFM25105.1"/>
    </source>
</evidence>
<evidence type="ECO:0000256" key="5">
    <source>
        <dbReference type="ARBA" id="ARBA00023163"/>
    </source>
</evidence>
<dbReference type="Pfam" id="PF18307">
    <property type="entry name" value="Tfb2_C"/>
    <property type="match status" value="1"/>
</dbReference>
<dbReference type="Gene3D" id="3.30.70.2610">
    <property type="match status" value="1"/>
</dbReference>
<gene>
    <name evidence="10" type="ORF">F751_1984</name>
</gene>
<dbReference type="GeneID" id="23613375"/>
<dbReference type="EMBL" id="KL662111">
    <property type="protein sequence ID" value="KFM25105.1"/>
    <property type="molecule type" value="Genomic_DNA"/>
</dbReference>
<feature type="domain" description="Transcription factor Tfb2 C-terminal" evidence="9">
    <location>
        <begin position="324"/>
        <end position="386"/>
    </location>
</feature>
<keyword evidence="11" id="KW-1185">Reference proteome</keyword>
<comment type="function">
    <text evidence="8">Component of the general transcription and DNA repair factor IIH (TFIIH) core complex which is involved in general and transcription-coupled nucleotide excision repair (NER) of damaged DNA.</text>
</comment>
<comment type="subcellular location">
    <subcellularLocation>
        <location evidence="1 8">Nucleus</location>
    </subcellularLocation>
</comment>
<dbReference type="GO" id="GO:0003690">
    <property type="term" value="F:double-stranded DNA binding"/>
    <property type="evidence" value="ECO:0007669"/>
    <property type="project" value="TreeGrafter"/>
</dbReference>
<dbReference type="GO" id="GO:0000439">
    <property type="term" value="C:transcription factor TFIIH core complex"/>
    <property type="evidence" value="ECO:0007669"/>
    <property type="project" value="InterPro"/>
</dbReference>
<evidence type="ECO:0000313" key="11">
    <source>
        <dbReference type="Proteomes" id="UP000028924"/>
    </source>
</evidence>
<dbReference type="eggNOG" id="KOG3471">
    <property type="taxonomic scope" value="Eukaryota"/>
</dbReference>
<dbReference type="GO" id="GO:0006289">
    <property type="term" value="P:nucleotide-excision repair"/>
    <property type="evidence" value="ECO:0007669"/>
    <property type="project" value="InterPro"/>
</dbReference>
<evidence type="ECO:0000256" key="6">
    <source>
        <dbReference type="ARBA" id="ARBA00023204"/>
    </source>
</evidence>
<keyword evidence="5 8" id="KW-0804">Transcription</keyword>
<comment type="similarity">
    <text evidence="2 8">Belongs to the TFB2 family.</text>
</comment>
<dbReference type="InterPro" id="IPR004598">
    <property type="entry name" value="TFIIH_p52/Tfb2"/>
</dbReference>
<name>A0A087SHA1_AUXPR</name>
<dbReference type="GO" id="GO:0005675">
    <property type="term" value="C:transcription factor TFIIH holo complex"/>
    <property type="evidence" value="ECO:0007669"/>
    <property type="project" value="TreeGrafter"/>
</dbReference>
<dbReference type="InterPro" id="IPR040662">
    <property type="entry name" value="Tfb2_C"/>
</dbReference>
<keyword evidence="6 8" id="KW-0234">DNA repair</keyword>
<proteinExistence type="inferred from homology"/>
<evidence type="ECO:0000256" key="8">
    <source>
        <dbReference type="RuleBase" id="RU364024"/>
    </source>
</evidence>
<dbReference type="GO" id="GO:0001671">
    <property type="term" value="F:ATPase activator activity"/>
    <property type="evidence" value="ECO:0007669"/>
    <property type="project" value="InterPro"/>
</dbReference>